<organism evidence="2 3">
    <name type="scientific">Brachionus calyciflorus</name>
    <dbReference type="NCBI Taxonomy" id="104777"/>
    <lineage>
        <taxon>Eukaryota</taxon>
        <taxon>Metazoa</taxon>
        <taxon>Spiralia</taxon>
        <taxon>Gnathifera</taxon>
        <taxon>Rotifera</taxon>
        <taxon>Eurotatoria</taxon>
        <taxon>Monogononta</taxon>
        <taxon>Pseudotrocha</taxon>
        <taxon>Ploima</taxon>
        <taxon>Brachionidae</taxon>
        <taxon>Brachionus</taxon>
    </lineage>
</organism>
<dbReference type="Proteomes" id="UP000663879">
    <property type="component" value="Unassembled WGS sequence"/>
</dbReference>
<evidence type="ECO:0000313" key="2">
    <source>
        <dbReference type="EMBL" id="CAF0922840.1"/>
    </source>
</evidence>
<keyword evidence="1" id="KW-0812">Transmembrane</keyword>
<comment type="caution">
    <text evidence="2">The sequence shown here is derived from an EMBL/GenBank/DDBJ whole genome shotgun (WGS) entry which is preliminary data.</text>
</comment>
<feature type="transmembrane region" description="Helical" evidence="1">
    <location>
        <begin position="89"/>
        <end position="110"/>
    </location>
</feature>
<protein>
    <submittedName>
        <fullName evidence="2">Uncharacterized protein</fullName>
    </submittedName>
</protein>
<reference evidence="2" key="1">
    <citation type="submission" date="2021-02" db="EMBL/GenBank/DDBJ databases">
        <authorList>
            <person name="Nowell W R."/>
        </authorList>
    </citation>
    <scope>NUCLEOTIDE SEQUENCE</scope>
    <source>
        <strain evidence="2">Ploen Becks lab</strain>
    </source>
</reference>
<keyword evidence="1" id="KW-1133">Transmembrane helix</keyword>
<gene>
    <name evidence="2" type="ORF">OXX778_LOCUS12478</name>
</gene>
<keyword evidence="1" id="KW-0472">Membrane</keyword>
<name>A0A814B434_9BILA</name>
<keyword evidence="3" id="KW-1185">Reference proteome</keyword>
<proteinExistence type="predicted"/>
<evidence type="ECO:0000313" key="3">
    <source>
        <dbReference type="Proteomes" id="UP000663879"/>
    </source>
</evidence>
<accession>A0A814B434</accession>
<dbReference type="OrthoDB" id="9988829at2759"/>
<dbReference type="AlphaFoldDB" id="A0A814B434"/>
<sequence length="294" mass="34465">MSLENSSAFIENLLIELNRLKQNTLTCDSFSLNSSHLLKNINFLILSPNSLIETQIDTDVKVLSTEKPEYEPVLNSTSSIELDYDYSGALWYIYFVIFWYAFCVICMISIQTKKSDLDFYEDSDESDKNTAHGLLKRIRDDKIKREALEELIKPGFRDKMWDIYSETPNAYKIRKFESKKIQNIDRKLKQYYSQTGDSINNYKTVDLSQIDRQRQQKDTNLFLFKDVNKLDNSTTTYNTINSAARNSFTINSFDSNPRFNLLNMNFEPPKTPKPMQSTQPNHRFHVEKIKEITQ</sequence>
<dbReference type="EMBL" id="CAJNOC010002267">
    <property type="protein sequence ID" value="CAF0922840.1"/>
    <property type="molecule type" value="Genomic_DNA"/>
</dbReference>
<evidence type="ECO:0000256" key="1">
    <source>
        <dbReference type="SAM" id="Phobius"/>
    </source>
</evidence>